<dbReference type="InterPro" id="IPR002549">
    <property type="entry name" value="AI-2E-like"/>
</dbReference>
<feature type="transmembrane region" description="Helical" evidence="9">
    <location>
        <begin position="239"/>
        <end position="258"/>
    </location>
</feature>
<feature type="compositionally biased region" description="Basic and acidic residues" evidence="8">
    <location>
        <begin position="1"/>
        <end position="12"/>
    </location>
</feature>
<dbReference type="EMBL" id="CP013290">
    <property type="protein sequence ID" value="APH01973.1"/>
    <property type="molecule type" value="Genomic_DNA"/>
</dbReference>
<feature type="transmembrane region" description="Helical" evidence="9">
    <location>
        <begin position="104"/>
        <end position="127"/>
    </location>
</feature>
<dbReference type="GO" id="GO:0005886">
    <property type="term" value="C:plasma membrane"/>
    <property type="evidence" value="ECO:0007669"/>
    <property type="project" value="UniProtKB-SubCell"/>
</dbReference>
<keyword evidence="3" id="KW-0813">Transport</keyword>
<keyword evidence="5 9" id="KW-0812">Transmembrane</keyword>
<evidence type="ECO:0008006" key="12">
    <source>
        <dbReference type="Google" id="ProtNLM"/>
    </source>
</evidence>
<evidence type="ECO:0000256" key="7">
    <source>
        <dbReference type="ARBA" id="ARBA00023136"/>
    </source>
</evidence>
<comment type="subcellular location">
    <subcellularLocation>
        <location evidence="1">Cell membrane</location>
        <topology evidence="1">Multi-pass membrane protein</topology>
    </subcellularLocation>
</comment>
<evidence type="ECO:0000256" key="2">
    <source>
        <dbReference type="ARBA" id="ARBA00009773"/>
    </source>
</evidence>
<feature type="transmembrane region" description="Helical" evidence="9">
    <location>
        <begin position="74"/>
        <end position="92"/>
    </location>
</feature>
<feature type="transmembrane region" description="Helical" evidence="9">
    <location>
        <begin position="342"/>
        <end position="364"/>
    </location>
</feature>
<evidence type="ECO:0000256" key="4">
    <source>
        <dbReference type="ARBA" id="ARBA00022475"/>
    </source>
</evidence>
<evidence type="ECO:0000256" key="9">
    <source>
        <dbReference type="SAM" id="Phobius"/>
    </source>
</evidence>
<keyword evidence="11" id="KW-1185">Reference proteome</keyword>
<feature type="compositionally biased region" description="Basic and acidic residues" evidence="8">
    <location>
        <begin position="27"/>
        <end position="44"/>
    </location>
</feature>
<organism evidence="10 11">
    <name type="scientific">Janibacter indicus</name>
    <dbReference type="NCBI Taxonomy" id="857417"/>
    <lineage>
        <taxon>Bacteria</taxon>
        <taxon>Bacillati</taxon>
        <taxon>Actinomycetota</taxon>
        <taxon>Actinomycetes</taxon>
        <taxon>Micrococcales</taxon>
        <taxon>Intrasporangiaceae</taxon>
        <taxon>Janibacter</taxon>
    </lineage>
</organism>
<evidence type="ECO:0000313" key="11">
    <source>
        <dbReference type="Proteomes" id="UP000182938"/>
    </source>
</evidence>
<accession>A0A1L3MHS2</accession>
<dbReference type="Proteomes" id="UP000182938">
    <property type="component" value="Chromosome"/>
</dbReference>
<sequence>MHTTDGEVRPADEADDDAETIPIAEVRTPDPTHEHEAPDDESRQRVSLSPTLTILLGLAAGAVAISGLREVAGIIAPTFLAMTLIIAVYPVYKVLRRFLGSVISGLLLIVILYGILAFLGASIGLAASKFATELAKPEYTSTFTGLIRDARDVLSAKGVDAQEIDEYISNFDLRNLTGLATSLANTITGLTTTMLFLLTVMIFLVMDAGGFKGRLSAIHRHKPDVADALVDFGYRVRKYWIVSTVFGIIVAVIDYFALVWLGVPLAMTFGLLAFVTNYIPNIGFVLGLIPPAFIALLSGGVSTMIWVIAIYCVANFVIQSIFQPKFTGDAVGINATTAFLSLVFWAYVFGALGALLAIPCTLLVKSLLIDRDPRARWINQFIASDPRERRSAQPT</sequence>
<evidence type="ECO:0000256" key="8">
    <source>
        <dbReference type="SAM" id="MobiDB-lite"/>
    </source>
</evidence>
<dbReference type="PANTHER" id="PTHR21716">
    <property type="entry name" value="TRANSMEMBRANE PROTEIN"/>
    <property type="match status" value="1"/>
</dbReference>
<evidence type="ECO:0000256" key="5">
    <source>
        <dbReference type="ARBA" id="ARBA00022692"/>
    </source>
</evidence>
<keyword evidence="6 9" id="KW-1133">Transmembrane helix</keyword>
<feature type="transmembrane region" description="Helical" evidence="9">
    <location>
        <begin position="51"/>
        <end position="68"/>
    </location>
</feature>
<dbReference type="Pfam" id="PF01594">
    <property type="entry name" value="AI-2E_transport"/>
    <property type="match status" value="1"/>
</dbReference>
<evidence type="ECO:0000256" key="1">
    <source>
        <dbReference type="ARBA" id="ARBA00004651"/>
    </source>
</evidence>
<feature type="transmembrane region" description="Helical" evidence="9">
    <location>
        <begin position="183"/>
        <end position="206"/>
    </location>
</feature>
<keyword evidence="4" id="KW-1003">Cell membrane</keyword>
<dbReference type="AlphaFoldDB" id="A0A1L3MHS2"/>
<protein>
    <recommendedName>
        <fullName evidence="12">Permease</fullName>
    </recommendedName>
</protein>
<name>A0A1L3MHS2_9MICO</name>
<dbReference type="PANTHER" id="PTHR21716:SF53">
    <property type="entry name" value="PERMEASE PERM-RELATED"/>
    <property type="match status" value="1"/>
</dbReference>
<proteinExistence type="inferred from homology"/>
<feature type="transmembrane region" description="Helical" evidence="9">
    <location>
        <begin position="278"/>
        <end position="297"/>
    </location>
</feature>
<dbReference type="KEGG" id="jte:ASJ30_10915"/>
<keyword evidence="7 9" id="KW-0472">Membrane</keyword>
<evidence type="ECO:0000256" key="6">
    <source>
        <dbReference type="ARBA" id="ARBA00022989"/>
    </source>
</evidence>
<evidence type="ECO:0000256" key="3">
    <source>
        <dbReference type="ARBA" id="ARBA00022448"/>
    </source>
</evidence>
<feature type="transmembrane region" description="Helical" evidence="9">
    <location>
        <begin position="304"/>
        <end position="322"/>
    </location>
</feature>
<evidence type="ECO:0000313" key="10">
    <source>
        <dbReference type="EMBL" id="APH01973.1"/>
    </source>
</evidence>
<gene>
    <name evidence="10" type="ORF">ASJ30_10915</name>
</gene>
<reference evidence="10 11" key="1">
    <citation type="submission" date="2015-11" db="EMBL/GenBank/DDBJ databases">
        <authorList>
            <person name="Zhang Y."/>
            <person name="Guo Z."/>
        </authorList>
    </citation>
    <scope>NUCLEOTIDE SEQUENCE [LARGE SCALE GENOMIC DNA]</scope>
    <source>
        <strain evidence="10 11">YFY001</strain>
    </source>
</reference>
<dbReference type="GO" id="GO:0055085">
    <property type="term" value="P:transmembrane transport"/>
    <property type="evidence" value="ECO:0007669"/>
    <property type="project" value="TreeGrafter"/>
</dbReference>
<comment type="similarity">
    <text evidence="2">Belongs to the autoinducer-2 exporter (AI-2E) (TC 2.A.86) family.</text>
</comment>
<feature type="region of interest" description="Disordered" evidence="8">
    <location>
        <begin position="1"/>
        <end position="46"/>
    </location>
</feature>